<proteinExistence type="predicted"/>
<dbReference type="Proteomes" id="UP000449092">
    <property type="component" value="Unassembled WGS sequence"/>
</dbReference>
<dbReference type="EMBL" id="VXOY01000029">
    <property type="protein sequence ID" value="MYE38526.1"/>
    <property type="molecule type" value="Genomic_DNA"/>
</dbReference>
<reference evidence="2 3" key="1">
    <citation type="submission" date="2019-09" db="EMBL/GenBank/DDBJ databases">
        <title>Characterisation of the sponge microbiome using genome-centric metagenomics.</title>
        <authorList>
            <person name="Engelberts J.P."/>
            <person name="Robbins S.J."/>
            <person name="De Goeij J.M."/>
            <person name="Aranda M."/>
            <person name="Bell S.C."/>
            <person name="Webster N.S."/>
        </authorList>
    </citation>
    <scope>NUCLEOTIDE SEQUENCE [LARGE SCALE GENOMIC DNA]</scope>
    <source>
        <strain evidence="2">SB0662_bin_43</strain>
    </source>
</reference>
<comment type="caution">
    <text evidence="2">The sequence shown here is derived from an EMBL/GenBank/DDBJ whole genome shotgun (WGS) entry which is preliminary data.</text>
</comment>
<name>A0A845DK18_9BACT</name>
<gene>
    <name evidence="2" type="ORF">F4X82_03365</name>
</gene>
<evidence type="ECO:0000256" key="1">
    <source>
        <dbReference type="SAM" id="MobiDB-lite"/>
    </source>
</evidence>
<dbReference type="AlphaFoldDB" id="A0A845DK18"/>
<organism evidence="2 3">
    <name type="scientific">Candidatus Spechtbacteria bacterium SB0662_bin_43</name>
    <dbReference type="NCBI Taxonomy" id="2604897"/>
    <lineage>
        <taxon>Bacteria</taxon>
        <taxon>Candidatus Spechtiibacteriota</taxon>
    </lineage>
</organism>
<evidence type="ECO:0000313" key="3">
    <source>
        <dbReference type="Proteomes" id="UP000449092"/>
    </source>
</evidence>
<feature type="region of interest" description="Disordered" evidence="1">
    <location>
        <begin position="1"/>
        <end position="22"/>
    </location>
</feature>
<accession>A0A845DK18</accession>
<sequence length="75" mass="8704">MLVPQGREGEMSSRRGKRAKKMPHITCEKCKNTLRYKGRDRNGAESIRLLYSCGKCLREIVLVLNKGWIERIEVL</sequence>
<protein>
    <submittedName>
        <fullName evidence="2">Uncharacterized protein</fullName>
    </submittedName>
</protein>
<evidence type="ECO:0000313" key="2">
    <source>
        <dbReference type="EMBL" id="MYE38526.1"/>
    </source>
</evidence>